<evidence type="ECO:0000313" key="8">
    <source>
        <dbReference type="Proteomes" id="UP001500325"/>
    </source>
</evidence>
<dbReference type="InterPro" id="IPR003018">
    <property type="entry name" value="GAF"/>
</dbReference>
<dbReference type="PANTHER" id="PTHR32071">
    <property type="entry name" value="TRANSCRIPTIONAL REGULATORY PROTEIN"/>
    <property type="match status" value="1"/>
</dbReference>
<evidence type="ECO:0000256" key="2">
    <source>
        <dbReference type="ARBA" id="ARBA00022840"/>
    </source>
</evidence>
<feature type="domain" description="Sigma-54 factor interaction" evidence="6">
    <location>
        <begin position="349"/>
        <end position="414"/>
    </location>
</feature>
<dbReference type="Pfam" id="PF25601">
    <property type="entry name" value="AAA_lid_14"/>
    <property type="match status" value="1"/>
</dbReference>
<dbReference type="InterPro" id="IPR029016">
    <property type="entry name" value="GAF-like_dom_sf"/>
</dbReference>
<name>A0ABP8X156_9PSEU</name>
<dbReference type="InterPro" id="IPR009057">
    <property type="entry name" value="Homeodomain-like_sf"/>
</dbReference>
<protein>
    <recommendedName>
        <fullName evidence="6">Sigma-54 factor interaction domain-containing protein</fullName>
    </recommendedName>
</protein>
<reference evidence="8" key="1">
    <citation type="journal article" date="2019" name="Int. J. Syst. Evol. Microbiol.">
        <title>The Global Catalogue of Microorganisms (GCM) 10K type strain sequencing project: providing services to taxonomists for standard genome sequencing and annotation.</title>
        <authorList>
            <consortium name="The Broad Institute Genomics Platform"/>
            <consortium name="The Broad Institute Genome Sequencing Center for Infectious Disease"/>
            <person name="Wu L."/>
            <person name="Ma J."/>
        </authorList>
    </citation>
    <scope>NUCLEOTIDE SEQUENCE [LARGE SCALE GENOMIC DNA]</scope>
    <source>
        <strain evidence="8">JCM 18055</strain>
    </source>
</reference>
<keyword evidence="4" id="KW-0238">DNA-binding</keyword>
<keyword evidence="2" id="KW-0067">ATP-binding</keyword>
<keyword evidence="3" id="KW-0805">Transcription regulation</keyword>
<keyword evidence="8" id="KW-1185">Reference proteome</keyword>
<accession>A0ABP8X156</accession>
<dbReference type="Gene3D" id="1.10.10.60">
    <property type="entry name" value="Homeodomain-like"/>
    <property type="match status" value="1"/>
</dbReference>
<evidence type="ECO:0000256" key="1">
    <source>
        <dbReference type="ARBA" id="ARBA00022741"/>
    </source>
</evidence>
<dbReference type="Gene3D" id="1.10.8.60">
    <property type="match status" value="1"/>
</dbReference>
<evidence type="ECO:0000256" key="5">
    <source>
        <dbReference type="ARBA" id="ARBA00023163"/>
    </source>
</evidence>
<dbReference type="SUPFAM" id="SSF52540">
    <property type="entry name" value="P-loop containing nucleoside triphosphate hydrolases"/>
    <property type="match status" value="1"/>
</dbReference>
<evidence type="ECO:0000256" key="4">
    <source>
        <dbReference type="ARBA" id="ARBA00023125"/>
    </source>
</evidence>
<organism evidence="7 8">
    <name type="scientific">Pseudonocardia yuanmonensis</name>
    <dbReference type="NCBI Taxonomy" id="1095914"/>
    <lineage>
        <taxon>Bacteria</taxon>
        <taxon>Bacillati</taxon>
        <taxon>Actinomycetota</taxon>
        <taxon>Actinomycetes</taxon>
        <taxon>Pseudonocardiales</taxon>
        <taxon>Pseudonocardiaceae</taxon>
        <taxon>Pseudonocardia</taxon>
    </lineage>
</organism>
<gene>
    <name evidence="7" type="ORF">GCM10023215_40630</name>
</gene>
<dbReference type="Pfam" id="PF01590">
    <property type="entry name" value="GAF"/>
    <property type="match status" value="1"/>
</dbReference>
<dbReference type="PANTHER" id="PTHR32071:SF81">
    <property type="entry name" value="PROPIONATE CATABOLISM OPERON REGULATORY PROTEIN"/>
    <property type="match status" value="1"/>
</dbReference>
<dbReference type="PROSITE" id="PS50045">
    <property type="entry name" value="SIGMA54_INTERACT_4"/>
    <property type="match status" value="1"/>
</dbReference>
<dbReference type="SUPFAM" id="SSF46689">
    <property type="entry name" value="Homeodomain-like"/>
    <property type="match status" value="1"/>
</dbReference>
<dbReference type="InterPro" id="IPR002078">
    <property type="entry name" value="Sigma_54_int"/>
</dbReference>
<proteinExistence type="predicted"/>
<dbReference type="Proteomes" id="UP001500325">
    <property type="component" value="Unassembled WGS sequence"/>
</dbReference>
<evidence type="ECO:0000313" key="7">
    <source>
        <dbReference type="EMBL" id="GAA4698104.1"/>
    </source>
</evidence>
<dbReference type="EMBL" id="BAABIC010000013">
    <property type="protein sequence ID" value="GAA4698104.1"/>
    <property type="molecule type" value="Genomic_DNA"/>
</dbReference>
<dbReference type="InterPro" id="IPR058031">
    <property type="entry name" value="AAA_lid_NorR"/>
</dbReference>
<comment type="caution">
    <text evidence="7">The sequence shown here is derived from an EMBL/GenBank/DDBJ whole genome shotgun (WGS) entry which is preliminary data.</text>
</comment>
<dbReference type="PRINTS" id="PR01590">
    <property type="entry name" value="HTHFIS"/>
</dbReference>
<keyword evidence="5" id="KW-0804">Transcription</keyword>
<dbReference type="Pfam" id="PF02954">
    <property type="entry name" value="HTH_8"/>
    <property type="match status" value="1"/>
</dbReference>
<dbReference type="InterPro" id="IPR027417">
    <property type="entry name" value="P-loop_NTPase"/>
</dbReference>
<sequence>MVGQVALEEVRVEEVRRAGGVAAPRLSASWRRSESYGIPLDAVNPAFSGAVDDRSLFYECGNEVLRGLRDTLAGEPVSLMLTDADGLVLSRMCDEKALVAALDKTYLAPGFAFSEREAGTNGLGLALADRAPSLVRGEEHYCTGLWGYTCAAVPVTDPVFGRLVGSVNLTTWSEKSDGLLLALAQMAAGHTSALMLARGRGAEPRPTPRGEVLRVYSAHRGSASPPALGQAWQAALDEAVAALRAGQAVAVVGEVGAGKTALLGTALRAVHRDHRILNARPPDPRDAESWLALWTPELAKDTTSVIAGGVDALPQWVATELAGIVAAAPRASLAVTASEAAAIPAPLARLVDAVIEVPPLRRRPDDVLPLAEHLGARARGREVRFTPAAVKAMRTFSWPGNVEQLRRVVREAVTRSDVVDARHLAPEVLCGSSRTLTRIETLERDEIARCLAEPGITVTKAAEMLGMSRATVYRKIAQYGIRTPD</sequence>
<keyword evidence="1" id="KW-0547">Nucleotide-binding</keyword>
<dbReference type="InterPro" id="IPR002197">
    <property type="entry name" value="HTH_Fis"/>
</dbReference>
<evidence type="ECO:0000259" key="6">
    <source>
        <dbReference type="PROSITE" id="PS50045"/>
    </source>
</evidence>
<evidence type="ECO:0000256" key="3">
    <source>
        <dbReference type="ARBA" id="ARBA00023015"/>
    </source>
</evidence>
<dbReference type="Gene3D" id="3.30.450.40">
    <property type="match status" value="1"/>
</dbReference>